<evidence type="ECO:0000313" key="4">
    <source>
        <dbReference type="EMBL" id="VYT52520.1"/>
    </source>
</evidence>
<dbReference type="SUPFAM" id="SSF53822">
    <property type="entry name" value="Periplasmic binding protein-like I"/>
    <property type="match status" value="1"/>
</dbReference>
<accession>A0A6N2XFL0</accession>
<feature type="transmembrane region" description="Helical" evidence="2">
    <location>
        <begin position="6"/>
        <end position="24"/>
    </location>
</feature>
<dbReference type="Gene3D" id="3.40.50.2300">
    <property type="match status" value="2"/>
</dbReference>
<dbReference type="GO" id="GO:0030246">
    <property type="term" value="F:carbohydrate binding"/>
    <property type="evidence" value="ECO:0007669"/>
    <property type="project" value="TreeGrafter"/>
</dbReference>
<dbReference type="InterPro" id="IPR028082">
    <property type="entry name" value="Peripla_BP_I"/>
</dbReference>
<sequence length="342" mass="38044">MKGKNWAWIAGAVMMAGMLFLFSCQNSQFNRGKYAIIMKSRNNWYNELASEGFKQAVEDAGKNCIVLYPDHPSAQEQIHLIQNLIDEKVEAIAVAANDEYALTPVLTQAREKGISVITLDADVEAGSRSIYISPVDARELGKELVREVDRICGHSGQWGILSAGSRSANQNEWIYMMKQELQNLEYRDLRLVDIAYGEGEYEKAAEKANLMLETYPDLKVMCCLSTEGIKAAADVVKARGQASKVKVIGLGLPDQMEEYVGSDPEDICPVLYIWNPMDLGRVAGYVCLELSEGRIEERGDQELLLGGRTYPMDYGHDGGLEVIAGEPIKVDSENIGYWKDQI</sequence>
<dbReference type="PROSITE" id="PS51257">
    <property type="entry name" value="PROKAR_LIPOPROTEIN"/>
    <property type="match status" value="1"/>
</dbReference>
<comment type="subcellular location">
    <subcellularLocation>
        <location evidence="1">Cell envelope</location>
    </subcellularLocation>
</comment>
<feature type="domain" description="Periplasmic binding protein" evidence="3">
    <location>
        <begin position="35"/>
        <end position="293"/>
    </location>
</feature>
<protein>
    <submittedName>
        <fullName evidence="4">Autoinducer 2-binding protein LsrB</fullName>
    </submittedName>
</protein>
<gene>
    <name evidence="4" type="primary">lsrB_2</name>
    <name evidence="4" type="ORF">CBLFYP116_04944</name>
</gene>
<dbReference type="AlphaFoldDB" id="A0A6N2XFL0"/>
<keyword evidence="2" id="KW-1133">Transmembrane helix</keyword>
<reference evidence="4" key="1">
    <citation type="submission" date="2019-11" db="EMBL/GenBank/DDBJ databases">
        <authorList>
            <person name="Feng L."/>
        </authorList>
    </citation>
    <scope>NUCLEOTIDE SEQUENCE</scope>
    <source>
        <strain evidence="4">CbolteaeLFYP116</strain>
    </source>
</reference>
<dbReference type="PANTHER" id="PTHR30036:SF8">
    <property type="entry name" value="ABC-TYPE SUGAR TRANSPORT SYSTEM PERIPLASMIC COMPONENT-LIKE PROTEIN"/>
    <property type="match status" value="1"/>
</dbReference>
<dbReference type="PANTHER" id="PTHR30036">
    <property type="entry name" value="D-XYLOSE-BINDING PERIPLASMIC PROTEIN"/>
    <property type="match status" value="1"/>
</dbReference>
<dbReference type="EMBL" id="CACRTF010000017">
    <property type="protein sequence ID" value="VYT52520.1"/>
    <property type="molecule type" value="Genomic_DNA"/>
</dbReference>
<keyword evidence="2" id="KW-0472">Membrane</keyword>
<organism evidence="4">
    <name type="scientific">Enterocloster bolteae</name>
    <dbReference type="NCBI Taxonomy" id="208479"/>
    <lineage>
        <taxon>Bacteria</taxon>
        <taxon>Bacillati</taxon>
        <taxon>Bacillota</taxon>
        <taxon>Clostridia</taxon>
        <taxon>Lachnospirales</taxon>
        <taxon>Lachnospiraceae</taxon>
        <taxon>Enterocloster</taxon>
    </lineage>
</organism>
<evidence type="ECO:0000259" key="3">
    <source>
        <dbReference type="Pfam" id="PF13407"/>
    </source>
</evidence>
<dbReference type="InterPro" id="IPR025997">
    <property type="entry name" value="SBP_2_dom"/>
</dbReference>
<evidence type="ECO:0000256" key="1">
    <source>
        <dbReference type="ARBA" id="ARBA00004196"/>
    </source>
</evidence>
<name>A0A6N2XFL0_9FIRM</name>
<keyword evidence="2" id="KW-0812">Transmembrane</keyword>
<evidence type="ECO:0000256" key="2">
    <source>
        <dbReference type="SAM" id="Phobius"/>
    </source>
</evidence>
<dbReference type="InterPro" id="IPR050555">
    <property type="entry name" value="Bact_Solute-Bind_Prot2"/>
</dbReference>
<proteinExistence type="predicted"/>
<dbReference type="Pfam" id="PF13407">
    <property type="entry name" value="Peripla_BP_4"/>
    <property type="match status" value="1"/>
</dbReference>
<dbReference type="GO" id="GO:0030288">
    <property type="term" value="C:outer membrane-bounded periplasmic space"/>
    <property type="evidence" value="ECO:0007669"/>
    <property type="project" value="TreeGrafter"/>
</dbReference>